<evidence type="ECO:0000313" key="9">
    <source>
        <dbReference type="EMBL" id="TBU09273.1"/>
    </source>
</evidence>
<organism evidence="9 10">
    <name type="scientific">Hamiltosporidium magnivora</name>
    <dbReference type="NCBI Taxonomy" id="148818"/>
    <lineage>
        <taxon>Eukaryota</taxon>
        <taxon>Fungi</taxon>
        <taxon>Fungi incertae sedis</taxon>
        <taxon>Microsporidia</taxon>
        <taxon>Dubosqiidae</taxon>
        <taxon>Hamiltosporidium</taxon>
    </lineage>
</organism>
<evidence type="ECO:0000256" key="3">
    <source>
        <dbReference type="ARBA" id="ARBA00022801"/>
    </source>
</evidence>
<reference evidence="9 10" key="1">
    <citation type="submission" date="2017-12" db="EMBL/GenBank/DDBJ databases">
        <authorList>
            <person name="Pombert J.-F."/>
            <person name="Haag K.L."/>
            <person name="Ebert D."/>
        </authorList>
    </citation>
    <scope>NUCLEOTIDE SEQUENCE [LARGE SCALE GENOMIC DNA]</scope>
    <source>
        <strain evidence="9">BE-OM-2</strain>
    </source>
</reference>
<feature type="transmembrane region" description="Helical" evidence="7">
    <location>
        <begin position="86"/>
        <end position="106"/>
    </location>
</feature>
<keyword evidence="3 6" id="KW-0378">Hydrolase</keyword>
<dbReference type="AlphaFoldDB" id="A0A4Q9LLQ2"/>
<keyword evidence="10" id="KW-1185">Reference proteome</keyword>
<dbReference type="EMBL" id="PITI01000044">
    <property type="protein sequence ID" value="TBU09273.1"/>
    <property type="molecule type" value="Genomic_DNA"/>
</dbReference>
<feature type="domain" description="Peptidase M48" evidence="8">
    <location>
        <begin position="241"/>
        <end position="369"/>
    </location>
</feature>
<dbReference type="STRING" id="148818.A0A4Q9LLQ2"/>
<dbReference type="InterPro" id="IPR001915">
    <property type="entry name" value="Peptidase_M48"/>
</dbReference>
<evidence type="ECO:0000256" key="5">
    <source>
        <dbReference type="ARBA" id="ARBA00023049"/>
    </source>
</evidence>
<evidence type="ECO:0000256" key="4">
    <source>
        <dbReference type="ARBA" id="ARBA00022833"/>
    </source>
</evidence>
<keyword evidence="7" id="KW-1133">Transmembrane helix</keyword>
<dbReference type="GO" id="GO:0006508">
    <property type="term" value="P:proteolysis"/>
    <property type="evidence" value="ECO:0007669"/>
    <property type="project" value="UniProtKB-KW"/>
</dbReference>
<evidence type="ECO:0000313" key="10">
    <source>
        <dbReference type="Proteomes" id="UP000291404"/>
    </source>
</evidence>
<evidence type="ECO:0000256" key="2">
    <source>
        <dbReference type="ARBA" id="ARBA00022723"/>
    </source>
</evidence>
<dbReference type="VEuPathDB" id="MicrosporidiaDB:CWI39_0023p0060"/>
<keyword evidence="5 6" id="KW-0482">Metalloprotease</keyword>
<dbReference type="GO" id="GO:0046872">
    <property type="term" value="F:metal ion binding"/>
    <property type="evidence" value="ECO:0007669"/>
    <property type="project" value="UniProtKB-KW"/>
</dbReference>
<evidence type="ECO:0000256" key="7">
    <source>
        <dbReference type="SAM" id="Phobius"/>
    </source>
</evidence>
<dbReference type="Proteomes" id="UP000291404">
    <property type="component" value="Unassembled WGS sequence"/>
</dbReference>
<gene>
    <name evidence="9" type="ORF">CWI36_0044p0090</name>
</gene>
<comment type="similarity">
    <text evidence="6">Belongs to the peptidase M48 family.</text>
</comment>
<keyword evidence="7" id="KW-0812">Transmembrane</keyword>
<keyword evidence="2" id="KW-0479">Metal-binding</keyword>
<feature type="transmembrane region" description="Helical" evidence="7">
    <location>
        <begin position="126"/>
        <end position="143"/>
    </location>
</feature>
<protein>
    <recommendedName>
        <fullName evidence="8">Peptidase M48 domain-containing protein</fullName>
    </recommendedName>
</protein>
<sequence length="378" mass="44152">MNPFPDTTLLYILSQSYGQDFFDYQKIAIKLNFLTVSYEMTNLLLSFAISGFFLSNFFIDFILNCGEKLFQKSNKKDIFGLPIKEIFLIFVLYIFICFKFLIIFIIRYITGNLFSETATEYLFEEINIFYFFFPLLMAIGVLIPKKFHKILIICYFVIPLGFNIHDMIKTNDVNLNIFEKVDIEKLEKTLKDTVNKYNLNGKIYQEKNDTGLPNGKTCGHFNKYIIFLYGRDPEDTSKICHGILAHEIGHVEDVSCLKKNCFNIFTTLVECSVALLTYTNILPLYSDKISEFTAFSILSLIYIQTLHQIIETSHNLVARRTEVNADKFAKNLGYGENVIKELFYLEHKSCLYPWNSNLYCLLKKVHPSLYSRQKWLLD</sequence>
<comment type="cofactor">
    <cofactor evidence="6">
        <name>Zn(2+)</name>
        <dbReference type="ChEBI" id="CHEBI:29105"/>
    </cofactor>
    <text evidence="6">Binds 1 zinc ion per subunit.</text>
</comment>
<dbReference type="VEuPathDB" id="MicrosporidiaDB:CWI36_0044p0090"/>
<keyword evidence="4 6" id="KW-0862">Zinc</keyword>
<feature type="transmembrane region" description="Helical" evidence="7">
    <location>
        <begin position="150"/>
        <end position="168"/>
    </location>
</feature>
<evidence type="ECO:0000256" key="6">
    <source>
        <dbReference type="RuleBase" id="RU003983"/>
    </source>
</evidence>
<keyword evidence="7" id="KW-0472">Membrane</keyword>
<name>A0A4Q9LLQ2_9MICR</name>
<evidence type="ECO:0000259" key="8">
    <source>
        <dbReference type="Pfam" id="PF01435"/>
    </source>
</evidence>
<dbReference type="Pfam" id="PF01435">
    <property type="entry name" value="Peptidase_M48"/>
    <property type="match status" value="1"/>
</dbReference>
<dbReference type="GO" id="GO:0004222">
    <property type="term" value="F:metalloendopeptidase activity"/>
    <property type="evidence" value="ECO:0007669"/>
    <property type="project" value="InterPro"/>
</dbReference>
<dbReference type="PANTHER" id="PTHR10120">
    <property type="entry name" value="CAAX PRENYL PROTEASE 1"/>
    <property type="match status" value="1"/>
</dbReference>
<feature type="transmembrane region" description="Helical" evidence="7">
    <location>
        <begin position="43"/>
        <end position="65"/>
    </location>
</feature>
<accession>A0A4Q9LLQ2</accession>
<keyword evidence="1 6" id="KW-0645">Protease</keyword>
<evidence type="ECO:0000256" key="1">
    <source>
        <dbReference type="ARBA" id="ARBA00022670"/>
    </source>
</evidence>
<proteinExistence type="inferred from homology"/>
<comment type="caution">
    <text evidence="9">The sequence shown here is derived from an EMBL/GenBank/DDBJ whole genome shotgun (WGS) entry which is preliminary data.</text>
</comment>